<dbReference type="Gene3D" id="3.60.150.10">
    <property type="entry name" value="Chorismate synthase AroC"/>
    <property type="match status" value="2"/>
</dbReference>
<dbReference type="SUPFAM" id="SSF103263">
    <property type="entry name" value="Chorismate synthase, AroC"/>
    <property type="match status" value="1"/>
</dbReference>
<dbReference type="GO" id="GO:0008652">
    <property type="term" value="P:amino acid biosynthetic process"/>
    <property type="evidence" value="ECO:0007669"/>
    <property type="project" value="UniProtKB-KW"/>
</dbReference>
<comment type="pathway">
    <text evidence="1 7">Metabolic intermediate biosynthesis; chorismate biosynthesis; chorismate from D-erythrose 4-phosphate and phosphoenolpyruvate: step 7/7.</text>
</comment>
<gene>
    <name evidence="7" type="primary">aroC</name>
    <name evidence="8" type="ORF">COV72_05855</name>
</gene>
<protein>
    <recommendedName>
        <fullName evidence="3 7">Chorismate synthase</fullName>
        <shortName evidence="7">CS</shortName>
        <ecNumber evidence="3 7">4.2.3.5</ecNumber>
    </recommendedName>
    <alternativeName>
        <fullName evidence="7">5-enolpyruvylshikimate-3-phosphate phospholyase</fullName>
    </alternativeName>
</protein>
<keyword evidence="5 7" id="KW-0057">Aromatic amino acid biosynthesis</keyword>
<reference evidence="8 9" key="1">
    <citation type="submission" date="2017-09" db="EMBL/GenBank/DDBJ databases">
        <title>Depth-based differentiation of microbial function through sediment-hosted aquifers and enrichment of novel symbionts in the deep terrestrial subsurface.</title>
        <authorList>
            <person name="Probst A.J."/>
            <person name="Ladd B."/>
            <person name="Jarett J.K."/>
            <person name="Geller-Mcgrath D.E."/>
            <person name="Sieber C.M."/>
            <person name="Emerson J.B."/>
            <person name="Anantharaman K."/>
            <person name="Thomas B.C."/>
            <person name="Malmstrom R."/>
            <person name="Stieglmeier M."/>
            <person name="Klingl A."/>
            <person name="Woyke T."/>
            <person name="Ryan C.M."/>
            <person name="Banfield J.F."/>
        </authorList>
    </citation>
    <scope>NUCLEOTIDE SEQUENCE [LARGE SCALE GENOMIC DNA]</scope>
    <source>
        <strain evidence="8">CG11_big_fil_rev_8_21_14_0_20_42_13</strain>
    </source>
</reference>
<keyword evidence="7" id="KW-0285">Flavoprotein</keyword>
<dbReference type="PANTHER" id="PTHR21085">
    <property type="entry name" value="CHORISMATE SYNTHASE"/>
    <property type="match status" value="1"/>
</dbReference>
<feature type="binding site" evidence="7">
    <location>
        <position position="46"/>
    </location>
    <ligand>
        <name>NADP(+)</name>
        <dbReference type="ChEBI" id="CHEBI:58349"/>
    </ligand>
</feature>
<comment type="similarity">
    <text evidence="2 7">Belongs to the chorismate synthase family.</text>
</comment>
<keyword evidence="4 7" id="KW-0028">Amino-acid biosynthesis</keyword>
<keyword evidence="7" id="KW-0288">FMN</keyword>
<dbReference type="EC" id="4.2.3.5" evidence="3 7"/>
<comment type="subunit">
    <text evidence="7">Homotetramer.</text>
</comment>
<dbReference type="EMBL" id="PCWA01000084">
    <property type="protein sequence ID" value="PIQ88802.1"/>
    <property type="molecule type" value="Genomic_DNA"/>
</dbReference>
<evidence type="ECO:0000256" key="2">
    <source>
        <dbReference type="ARBA" id="ARBA00008014"/>
    </source>
</evidence>
<accession>A0A2H0LWR3</accession>
<proteinExistence type="inferred from homology"/>
<dbReference type="CDD" id="cd07304">
    <property type="entry name" value="Chorismate_synthase"/>
    <property type="match status" value="1"/>
</dbReference>
<comment type="catalytic activity">
    <reaction evidence="7">
        <text>5-O-(1-carboxyvinyl)-3-phosphoshikimate = chorismate + phosphate</text>
        <dbReference type="Rhea" id="RHEA:21020"/>
        <dbReference type="ChEBI" id="CHEBI:29748"/>
        <dbReference type="ChEBI" id="CHEBI:43474"/>
        <dbReference type="ChEBI" id="CHEBI:57701"/>
        <dbReference type="EC" id="4.2.3.5"/>
    </reaction>
</comment>
<evidence type="ECO:0000313" key="9">
    <source>
        <dbReference type="Proteomes" id="UP000229641"/>
    </source>
</evidence>
<evidence type="ECO:0000313" key="8">
    <source>
        <dbReference type="EMBL" id="PIQ88802.1"/>
    </source>
</evidence>
<feature type="binding site" evidence="7">
    <location>
        <begin position="271"/>
        <end position="275"/>
    </location>
    <ligand>
        <name>FMN</name>
        <dbReference type="ChEBI" id="CHEBI:58210"/>
    </ligand>
</feature>
<dbReference type="InterPro" id="IPR035904">
    <property type="entry name" value="Chorismate_synth_AroC_sf"/>
</dbReference>
<dbReference type="InterPro" id="IPR020541">
    <property type="entry name" value="Chorismate_synthase_CS"/>
</dbReference>
<dbReference type="GO" id="GO:0005829">
    <property type="term" value="C:cytosol"/>
    <property type="evidence" value="ECO:0007669"/>
    <property type="project" value="TreeGrafter"/>
</dbReference>
<name>A0A2H0LWR3_9BACT</name>
<dbReference type="Pfam" id="PF01264">
    <property type="entry name" value="Chorismate_synt"/>
    <property type="match status" value="1"/>
</dbReference>
<dbReference type="GO" id="GO:0010181">
    <property type="term" value="F:FMN binding"/>
    <property type="evidence" value="ECO:0007669"/>
    <property type="project" value="TreeGrafter"/>
</dbReference>
<evidence type="ECO:0000256" key="6">
    <source>
        <dbReference type="ARBA" id="ARBA00023239"/>
    </source>
</evidence>
<dbReference type="PROSITE" id="PS00787">
    <property type="entry name" value="CHORISMATE_SYNTHASE_1"/>
    <property type="match status" value="1"/>
</dbReference>
<dbReference type="PIRSF" id="PIRSF001456">
    <property type="entry name" value="Chorismate_synth"/>
    <property type="match status" value="1"/>
</dbReference>
<feature type="binding site" evidence="7">
    <location>
        <position position="256"/>
    </location>
    <ligand>
        <name>FMN</name>
        <dbReference type="ChEBI" id="CHEBI:58210"/>
    </ligand>
</feature>
<feature type="binding site" evidence="7">
    <location>
        <position position="297"/>
    </location>
    <ligand>
        <name>FMN</name>
        <dbReference type="ChEBI" id="CHEBI:58210"/>
    </ligand>
</feature>
<dbReference type="UniPathway" id="UPA00053">
    <property type="reaction ID" value="UER00090"/>
</dbReference>
<keyword evidence="7" id="KW-0521">NADP</keyword>
<evidence type="ECO:0000256" key="5">
    <source>
        <dbReference type="ARBA" id="ARBA00023141"/>
    </source>
</evidence>
<organism evidence="8 9">
    <name type="scientific">Candidatus Ghiorseimicrobium undicola</name>
    <dbReference type="NCBI Taxonomy" id="1974746"/>
    <lineage>
        <taxon>Bacteria</taxon>
        <taxon>Pseudomonadati</taxon>
        <taxon>Candidatus Omnitrophota</taxon>
        <taxon>Candidatus Ghiorseimicrobium</taxon>
    </lineage>
</organism>
<evidence type="ECO:0000256" key="1">
    <source>
        <dbReference type="ARBA" id="ARBA00005044"/>
    </source>
</evidence>
<evidence type="ECO:0000256" key="3">
    <source>
        <dbReference type="ARBA" id="ARBA00013036"/>
    </source>
</evidence>
<dbReference type="PANTHER" id="PTHR21085:SF0">
    <property type="entry name" value="CHORISMATE SYNTHASE"/>
    <property type="match status" value="1"/>
</dbReference>
<comment type="function">
    <text evidence="7">Catalyzes the anti-1,4-elimination of the C-3 phosphate and the C-6 proR hydrogen from 5-enolpyruvylshikimate-3-phosphate (EPSP) to yield chorismate, which is the branch point compound that serves as the starting substrate for the three terminal pathways of aromatic amino acid biosynthesis. This reaction introduces a second double bond into the aromatic ring system.</text>
</comment>
<sequence length="346" mass="37383">MLRFLTAGESHGKGLVAILEGMVSGLNLDVKKIDLELIRRQGGAGRGGRMKIERDRAEILSGVKGNKTIGSPIAVLIKNKDYKIEKLPAVYSPRPGHADLAGVLKYGFDDIRCVLERASARETAARTAVGAICKMLLAEFKIKINSSICQIGGVYNYSDIKRKINEAKKNKDTLGGVFEVRAFNLPIGLGSYVHCDRRLDGRLSAAVMSIPAVKAVEIGLGFGYAGQFGSGVHDAIYYDKKHNFYRKTNNAGGLEGGVTNGQPLVIRACMKPISTVGNALPSVNMLNKKASKAAVERYDTCAVEACSVVAEAVIAFELANAFLEKFGSDSLKELSTNYSNYIKKDR</sequence>
<dbReference type="GO" id="GO:0004107">
    <property type="term" value="F:chorismate synthase activity"/>
    <property type="evidence" value="ECO:0007669"/>
    <property type="project" value="UniProtKB-UniRule"/>
</dbReference>
<keyword evidence="6 7" id="KW-0456">Lyase</keyword>
<keyword evidence="7" id="KW-0274">FAD</keyword>
<evidence type="ECO:0000256" key="7">
    <source>
        <dbReference type="HAMAP-Rule" id="MF_00300"/>
    </source>
</evidence>
<comment type="caution">
    <text evidence="7">Lacks conserved residue(s) required for the propagation of feature annotation.</text>
</comment>
<dbReference type="PROSITE" id="PS00788">
    <property type="entry name" value="CHORISMATE_SYNTHASE_2"/>
    <property type="match status" value="1"/>
</dbReference>
<comment type="cofactor">
    <cofactor evidence="7">
        <name>FMNH2</name>
        <dbReference type="ChEBI" id="CHEBI:57618"/>
    </cofactor>
    <text evidence="7">Reduced FMN (FMNH(2)).</text>
</comment>
<feature type="binding site" evidence="7">
    <location>
        <begin position="117"/>
        <end position="119"/>
    </location>
    <ligand>
        <name>FMN</name>
        <dbReference type="ChEBI" id="CHEBI:58210"/>
    </ligand>
</feature>
<comment type="caution">
    <text evidence="8">The sequence shown here is derived from an EMBL/GenBank/DDBJ whole genome shotgun (WGS) entry which is preliminary data.</text>
</comment>
<dbReference type="AlphaFoldDB" id="A0A2H0LWR3"/>
<dbReference type="HAMAP" id="MF_00300">
    <property type="entry name" value="Chorismate_synth"/>
    <property type="match status" value="1"/>
</dbReference>
<dbReference type="InterPro" id="IPR000453">
    <property type="entry name" value="Chorismate_synth"/>
</dbReference>
<evidence type="ECO:0000256" key="4">
    <source>
        <dbReference type="ARBA" id="ARBA00022605"/>
    </source>
</evidence>
<dbReference type="GO" id="GO:0009423">
    <property type="term" value="P:chorismate biosynthetic process"/>
    <property type="evidence" value="ECO:0007669"/>
    <property type="project" value="UniProtKB-UniRule"/>
</dbReference>
<dbReference type="Proteomes" id="UP000229641">
    <property type="component" value="Unassembled WGS sequence"/>
</dbReference>
<dbReference type="GO" id="GO:0009073">
    <property type="term" value="P:aromatic amino acid family biosynthetic process"/>
    <property type="evidence" value="ECO:0007669"/>
    <property type="project" value="UniProtKB-KW"/>
</dbReference>
<feature type="binding site" evidence="7">
    <location>
        <position position="40"/>
    </location>
    <ligand>
        <name>NADP(+)</name>
        <dbReference type="ChEBI" id="CHEBI:58349"/>
    </ligand>
</feature>